<dbReference type="InterPro" id="IPR017853">
    <property type="entry name" value="GH"/>
</dbReference>
<dbReference type="AlphaFoldDB" id="A0AA38J074"/>
<dbReference type="EMBL" id="JALNTZ010000001">
    <property type="protein sequence ID" value="KAJ3665500.1"/>
    <property type="molecule type" value="Genomic_DNA"/>
</dbReference>
<dbReference type="Pfam" id="PF00728">
    <property type="entry name" value="Glyco_hydro_20"/>
    <property type="match status" value="1"/>
</dbReference>
<dbReference type="FunFam" id="3.20.20.80:FF:000063">
    <property type="entry name" value="Beta-hexosaminidase"/>
    <property type="match status" value="1"/>
</dbReference>
<organism evidence="12 13">
    <name type="scientific">Zophobas morio</name>
    <dbReference type="NCBI Taxonomy" id="2755281"/>
    <lineage>
        <taxon>Eukaryota</taxon>
        <taxon>Metazoa</taxon>
        <taxon>Ecdysozoa</taxon>
        <taxon>Arthropoda</taxon>
        <taxon>Hexapoda</taxon>
        <taxon>Insecta</taxon>
        <taxon>Pterygota</taxon>
        <taxon>Neoptera</taxon>
        <taxon>Endopterygota</taxon>
        <taxon>Coleoptera</taxon>
        <taxon>Polyphaga</taxon>
        <taxon>Cucujiformia</taxon>
        <taxon>Tenebrionidae</taxon>
        <taxon>Zophobas</taxon>
    </lineage>
</organism>
<dbReference type="PIRSF" id="PIRSF001093">
    <property type="entry name" value="B-hxosamndse_ab_euk"/>
    <property type="match status" value="1"/>
</dbReference>
<dbReference type="InterPro" id="IPR015883">
    <property type="entry name" value="Glyco_hydro_20_cat"/>
</dbReference>
<evidence type="ECO:0000256" key="4">
    <source>
        <dbReference type="ARBA" id="ARBA00022801"/>
    </source>
</evidence>
<dbReference type="InterPro" id="IPR029018">
    <property type="entry name" value="Hex-like_dom2"/>
</dbReference>
<dbReference type="SUPFAM" id="SSF51445">
    <property type="entry name" value="(Trans)glycosidases"/>
    <property type="match status" value="1"/>
</dbReference>
<comment type="catalytic activity">
    <reaction evidence="1 7">
        <text>Hydrolysis of terminal non-reducing N-acetyl-D-hexosamine residues in N-acetyl-beta-D-hexosaminides.</text>
        <dbReference type="EC" id="3.2.1.52"/>
    </reaction>
</comment>
<feature type="active site" description="Proton donor" evidence="8">
    <location>
        <position position="391"/>
    </location>
</feature>
<evidence type="ECO:0000259" key="10">
    <source>
        <dbReference type="Pfam" id="PF00728"/>
    </source>
</evidence>
<dbReference type="GO" id="GO:0016231">
    <property type="term" value="F:beta-N-acetylglucosaminidase activity"/>
    <property type="evidence" value="ECO:0007669"/>
    <property type="project" value="TreeGrafter"/>
</dbReference>
<keyword evidence="4 7" id="KW-0378">Hydrolase</keyword>
<keyword evidence="9" id="KW-0472">Membrane</keyword>
<evidence type="ECO:0000256" key="6">
    <source>
        <dbReference type="ARBA" id="ARBA00023295"/>
    </source>
</evidence>
<keyword evidence="9" id="KW-0812">Transmembrane</keyword>
<keyword evidence="3" id="KW-0732">Signal</keyword>
<dbReference type="Proteomes" id="UP001168821">
    <property type="component" value="Unassembled WGS sequence"/>
</dbReference>
<gene>
    <name evidence="12" type="ORF">Zmor_000993</name>
</gene>
<feature type="domain" description="Glycoside hydrolase family 20 catalytic" evidence="10">
    <location>
        <begin position="234"/>
        <end position="563"/>
    </location>
</feature>
<dbReference type="EC" id="3.2.1.52" evidence="7"/>
<comment type="caution">
    <text evidence="12">The sequence shown here is derived from an EMBL/GenBank/DDBJ whole genome shotgun (WGS) entry which is preliminary data.</text>
</comment>
<evidence type="ECO:0000256" key="5">
    <source>
        <dbReference type="ARBA" id="ARBA00023180"/>
    </source>
</evidence>
<keyword evidence="6 7" id="KW-0326">Glycosidase</keyword>
<evidence type="ECO:0000256" key="1">
    <source>
        <dbReference type="ARBA" id="ARBA00001231"/>
    </source>
</evidence>
<dbReference type="InterPro" id="IPR025705">
    <property type="entry name" value="Beta_hexosaminidase_sua/sub"/>
</dbReference>
<dbReference type="GO" id="GO:0005886">
    <property type="term" value="C:plasma membrane"/>
    <property type="evidence" value="ECO:0007669"/>
    <property type="project" value="TreeGrafter"/>
</dbReference>
<dbReference type="InterPro" id="IPR029019">
    <property type="entry name" value="HEX_eukaryotic_N"/>
</dbReference>
<keyword evidence="13" id="KW-1185">Reference proteome</keyword>
<dbReference type="Gene3D" id="3.30.379.10">
    <property type="entry name" value="Chitobiase/beta-hexosaminidase domain 2-like"/>
    <property type="match status" value="1"/>
</dbReference>
<accession>A0AA38J074</accession>
<feature type="domain" description="Beta-hexosaminidase eukaryotic type N-terminal" evidence="11">
    <location>
        <begin position="94"/>
        <end position="210"/>
    </location>
</feature>
<keyword evidence="5" id="KW-0325">Glycoprotein</keyword>
<protein>
    <recommendedName>
        <fullName evidence="7">Beta-hexosaminidase</fullName>
        <ecNumber evidence="7">3.2.1.52</ecNumber>
    </recommendedName>
</protein>
<name>A0AA38J074_9CUCU</name>
<sequence>MKKTRQFSDSCSSVMFVMFVMSCFLVLFSYTDSLSHVNNALRIQNTFFSEADNDEFEVVRYTWKCESNKCVRYHTNKQEVSLNTCNMMCSQPSLWPKPEKVIVTYKNSTVIDKTRISFNFSTQWQVYNMLINTTDLFKRNLELLKPGNQTTPRATLHIIISIQDSTTDKLKLGTNEKYHLVVENNDNLEAVIVAETYFGARHALETLSQLIWYDDVIDELRILHNVDIIDSPKFPHRGVMIDTARNYFPLDLIKKVVDGMAMSKLNVLHLHVTDAVSFPIVLPRVKQLAAFGAYGRDMIYTPEDIKDLVQYSLTRGIKVLLEVDAPGHVNAGWNFAGESLNKKYVICGESDILNGHLNPDNDEALLVLEDIYNDLLELSGYNEMFHMGSDEVNLTCWKGTQAVKTKKAENSMKQFWASYTNQMLERLKIANDGRYPDHIIMWSSPLTESSELDTLDVKVTIQHWLGNPSSILRRGHKVIYSTVGQWYLDCGFGMWKPSMTSGVCDPYTPWQKFYKHRPWVINGYRELALGGEVCLWTEEVEIDSLETRIWPRSAAFAERVWSDPDTMNDYDVYTRLVSFVDRLRSRGIKSSAMWPRWCSQNPGKC</sequence>
<evidence type="ECO:0000256" key="9">
    <source>
        <dbReference type="SAM" id="Phobius"/>
    </source>
</evidence>
<dbReference type="GO" id="GO:0005975">
    <property type="term" value="P:carbohydrate metabolic process"/>
    <property type="evidence" value="ECO:0007669"/>
    <property type="project" value="InterPro"/>
</dbReference>
<evidence type="ECO:0000313" key="13">
    <source>
        <dbReference type="Proteomes" id="UP001168821"/>
    </source>
</evidence>
<dbReference type="PRINTS" id="PR00738">
    <property type="entry name" value="GLHYDRLASE20"/>
</dbReference>
<evidence type="ECO:0000259" key="11">
    <source>
        <dbReference type="Pfam" id="PF14845"/>
    </source>
</evidence>
<evidence type="ECO:0000256" key="2">
    <source>
        <dbReference type="ARBA" id="ARBA00006285"/>
    </source>
</evidence>
<reference evidence="12" key="1">
    <citation type="journal article" date="2023" name="G3 (Bethesda)">
        <title>Whole genome assemblies of Zophobas morio and Tenebrio molitor.</title>
        <authorList>
            <person name="Kaur S."/>
            <person name="Stinson S.A."/>
            <person name="diCenzo G.C."/>
        </authorList>
    </citation>
    <scope>NUCLEOTIDE SEQUENCE</scope>
    <source>
        <strain evidence="12">QUZm001</strain>
    </source>
</reference>
<dbReference type="Pfam" id="PF14845">
    <property type="entry name" value="Glycohydro_20b2"/>
    <property type="match status" value="1"/>
</dbReference>
<evidence type="ECO:0000256" key="7">
    <source>
        <dbReference type="PIRNR" id="PIRNR001093"/>
    </source>
</evidence>
<dbReference type="PROSITE" id="PS51257">
    <property type="entry name" value="PROKAR_LIPOPROTEIN"/>
    <property type="match status" value="1"/>
</dbReference>
<proteinExistence type="inferred from homology"/>
<dbReference type="PANTHER" id="PTHR22600">
    <property type="entry name" value="BETA-HEXOSAMINIDASE"/>
    <property type="match status" value="1"/>
</dbReference>
<evidence type="ECO:0000256" key="3">
    <source>
        <dbReference type="ARBA" id="ARBA00022729"/>
    </source>
</evidence>
<dbReference type="Gene3D" id="3.20.20.80">
    <property type="entry name" value="Glycosidases"/>
    <property type="match status" value="1"/>
</dbReference>
<evidence type="ECO:0000313" key="12">
    <source>
        <dbReference type="EMBL" id="KAJ3665500.1"/>
    </source>
</evidence>
<dbReference type="GO" id="GO:0030203">
    <property type="term" value="P:glycosaminoglycan metabolic process"/>
    <property type="evidence" value="ECO:0007669"/>
    <property type="project" value="TreeGrafter"/>
</dbReference>
<comment type="similarity">
    <text evidence="2 7">Belongs to the glycosyl hydrolase 20 family.</text>
</comment>
<evidence type="ECO:0000256" key="8">
    <source>
        <dbReference type="PIRSR" id="PIRSR001093-1"/>
    </source>
</evidence>
<keyword evidence="9" id="KW-1133">Transmembrane helix</keyword>
<dbReference type="SUPFAM" id="SSF55545">
    <property type="entry name" value="beta-N-acetylhexosaminidase-like domain"/>
    <property type="match status" value="1"/>
</dbReference>
<feature type="transmembrane region" description="Helical" evidence="9">
    <location>
        <begin position="12"/>
        <end position="30"/>
    </location>
</feature>
<dbReference type="PANTHER" id="PTHR22600:SF3">
    <property type="entry name" value="BETA-HEXOSAMINIDASE FDL-RELATED"/>
    <property type="match status" value="1"/>
</dbReference>